<reference evidence="2 3" key="1">
    <citation type="submission" date="2024-04" db="EMBL/GenBank/DDBJ databases">
        <title>Tritrichomonas musculus Genome.</title>
        <authorList>
            <person name="Alves-Ferreira E."/>
            <person name="Grigg M."/>
            <person name="Lorenzi H."/>
            <person name="Galac M."/>
        </authorList>
    </citation>
    <scope>NUCLEOTIDE SEQUENCE [LARGE SCALE GENOMIC DNA]</scope>
    <source>
        <strain evidence="2 3">EAF2021</strain>
    </source>
</reference>
<feature type="coiled-coil region" evidence="1">
    <location>
        <begin position="250"/>
        <end position="303"/>
    </location>
</feature>
<proteinExistence type="predicted"/>
<organism evidence="2 3">
    <name type="scientific">Tritrichomonas musculus</name>
    <dbReference type="NCBI Taxonomy" id="1915356"/>
    <lineage>
        <taxon>Eukaryota</taxon>
        <taxon>Metamonada</taxon>
        <taxon>Parabasalia</taxon>
        <taxon>Tritrichomonadida</taxon>
        <taxon>Tritrichomonadidae</taxon>
        <taxon>Tritrichomonas</taxon>
    </lineage>
</organism>
<keyword evidence="3" id="KW-1185">Reference proteome</keyword>
<dbReference type="Proteomes" id="UP001470230">
    <property type="component" value="Unassembled WGS sequence"/>
</dbReference>
<gene>
    <name evidence="2" type="ORF">M9Y10_003904</name>
</gene>
<comment type="caution">
    <text evidence="2">The sequence shown here is derived from an EMBL/GenBank/DDBJ whole genome shotgun (WGS) entry which is preliminary data.</text>
</comment>
<protein>
    <submittedName>
        <fullName evidence="2">Uncharacterized protein</fullName>
    </submittedName>
</protein>
<keyword evidence="1" id="KW-0175">Coiled coil</keyword>
<evidence type="ECO:0000313" key="2">
    <source>
        <dbReference type="EMBL" id="KAK8881173.1"/>
    </source>
</evidence>
<accession>A0ABR2JRD1</accession>
<sequence length="337" mass="39810">MEEDFNFLLEANPEPVDAENIITFQNSQEEYDDNQFMYDITQPGVPYKGITQTYITQGPQYIQDANEKSKKKRNKKNKKSNSNVIFDKIDDDVDCNGKLDYDICPTTPVQISDLNTENPFPQVDQNLVNSEDVKGYYIKQFDISNPDHIYSSLSIGNDEKLKKEICDNLRVQRIKEKRQKEEEARIQQLEEEENKIQMRLSALQQQKYQKIIKNHEALRAKSQKALKQRQIIEEMKQKTAQSAMIRMETAEKRKLQIQQAQQEIAMQKAADEWLKRHFAQQAILQMERRKQRQLKILAEKEKESTLRVQKMKSDMMKKEQTRRSVMKKFYASYPAKP</sequence>
<name>A0ABR2JRD1_9EUKA</name>
<evidence type="ECO:0000256" key="1">
    <source>
        <dbReference type="SAM" id="Coils"/>
    </source>
</evidence>
<dbReference type="EMBL" id="JAPFFF010000010">
    <property type="protein sequence ID" value="KAK8881173.1"/>
    <property type="molecule type" value="Genomic_DNA"/>
</dbReference>
<feature type="coiled-coil region" evidence="1">
    <location>
        <begin position="171"/>
        <end position="206"/>
    </location>
</feature>
<evidence type="ECO:0000313" key="3">
    <source>
        <dbReference type="Proteomes" id="UP001470230"/>
    </source>
</evidence>